<dbReference type="InterPro" id="IPR000914">
    <property type="entry name" value="SBP_5_dom"/>
</dbReference>
<protein>
    <submittedName>
        <fullName evidence="4">ABC transporter substrate-binding protein</fullName>
    </submittedName>
</protein>
<dbReference type="EMBL" id="CP043641">
    <property type="protein sequence ID" value="QNE34923.1"/>
    <property type="molecule type" value="Genomic_DNA"/>
</dbReference>
<dbReference type="GO" id="GO:0043190">
    <property type="term" value="C:ATP-binding cassette (ABC) transporter complex"/>
    <property type="evidence" value="ECO:0007669"/>
    <property type="project" value="InterPro"/>
</dbReference>
<evidence type="ECO:0000256" key="2">
    <source>
        <dbReference type="SAM" id="SignalP"/>
    </source>
</evidence>
<dbReference type="Proteomes" id="UP000515511">
    <property type="component" value="Chromosome"/>
</dbReference>
<dbReference type="InterPro" id="IPR030678">
    <property type="entry name" value="Peptide/Ni-bd"/>
</dbReference>
<keyword evidence="1 2" id="KW-0732">Signal</keyword>
<sequence>MPRHRTRRRLVLTTAVVLASGLALAACSPAGSGASSSGAHPAYQLTAQTPAPSGDIDSFTWVSYSEPYSLDYAYAFDYSDNQVLSNVCESMLRLNPDYTISPGLAESYSNPTPTTWVYEMRPGVTFHDGTPMTAADAVASMRRHLDPAVGSSWFSVYQNVASIDQTGPMEVTVTLTKPDSQFNLGISGAAGVVESAATLAAKGKNYGNSTGLVNCTGPFELTSWKSGESVTLTRYDKYWDPKLKAKAGKVTILFMTDPNARVNALTSGQVDGGWMVPTEAIQKLNTSSAGKLYFGLNTAVGSLIVGNLKGALGDVNVRKALLMAMDRQGIVDAAVKGYGSVTNALTTESVWGEASDATKKAAFSGLESYKYDVAAAKKLVEKAGATGKTITIRTAPMGADFSVVAQATAAAAESIGLKAKIQTMTPDSYTTLFSDPTARQGVDLFYTSWYLSTPDPLEMYGVLRTGQFSNYGNWSDPSFDALVDQAVAIADPKARAEKSAELQKIANQQLPWLPLFQGPMTVFVGKKITGVAPSVAFLYYPWAATIGAR</sequence>
<reference evidence="5" key="1">
    <citation type="submission" date="2019-09" db="EMBL/GenBank/DDBJ databases">
        <title>Antimicrobial potential of Antarctic Bacteria.</title>
        <authorList>
            <person name="Benaud N."/>
            <person name="Edwards R.J."/>
            <person name="Ferrari B.C."/>
        </authorList>
    </citation>
    <scope>NUCLEOTIDE SEQUENCE [LARGE SCALE GENOMIC DNA]</scope>
    <source>
        <strain evidence="5">INR9</strain>
    </source>
</reference>
<proteinExistence type="predicted"/>
<evidence type="ECO:0000259" key="3">
    <source>
        <dbReference type="Pfam" id="PF00496"/>
    </source>
</evidence>
<dbReference type="RefSeq" id="WP_185278094.1">
    <property type="nucleotide sequence ID" value="NZ_CP043641.1"/>
</dbReference>
<dbReference type="PANTHER" id="PTHR30290:SF38">
    <property type="entry name" value="D,D-DIPEPTIDE-BINDING PERIPLASMIC PROTEIN DDPA-RELATED"/>
    <property type="match status" value="1"/>
</dbReference>
<evidence type="ECO:0000313" key="5">
    <source>
        <dbReference type="Proteomes" id="UP000515511"/>
    </source>
</evidence>
<dbReference type="PANTHER" id="PTHR30290">
    <property type="entry name" value="PERIPLASMIC BINDING COMPONENT OF ABC TRANSPORTER"/>
    <property type="match status" value="1"/>
</dbReference>
<dbReference type="Gene3D" id="3.10.105.10">
    <property type="entry name" value="Dipeptide-binding Protein, Domain 3"/>
    <property type="match status" value="1"/>
</dbReference>
<dbReference type="Gene3D" id="3.40.190.10">
    <property type="entry name" value="Periplasmic binding protein-like II"/>
    <property type="match status" value="1"/>
</dbReference>
<dbReference type="Gene3D" id="3.90.76.10">
    <property type="entry name" value="Dipeptide-binding Protein, Domain 1"/>
    <property type="match status" value="1"/>
</dbReference>
<dbReference type="SUPFAM" id="SSF53850">
    <property type="entry name" value="Periplasmic binding protein-like II"/>
    <property type="match status" value="1"/>
</dbReference>
<name>A0A7G6Y8V8_9MICO</name>
<dbReference type="GO" id="GO:0042597">
    <property type="term" value="C:periplasmic space"/>
    <property type="evidence" value="ECO:0007669"/>
    <property type="project" value="UniProtKB-ARBA"/>
</dbReference>
<organism evidence="4 5">
    <name type="scientific">Leifsonia shinshuensis</name>
    <dbReference type="NCBI Taxonomy" id="150026"/>
    <lineage>
        <taxon>Bacteria</taxon>
        <taxon>Bacillati</taxon>
        <taxon>Actinomycetota</taxon>
        <taxon>Actinomycetes</taxon>
        <taxon>Micrococcales</taxon>
        <taxon>Microbacteriaceae</taxon>
        <taxon>Leifsonia</taxon>
    </lineage>
</organism>
<feature type="chain" id="PRO_5028959904" evidence="2">
    <location>
        <begin position="26"/>
        <end position="549"/>
    </location>
</feature>
<dbReference type="Pfam" id="PF00496">
    <property type="entry name" value="SBP_bac_5"/>
    <property type="match status" value="1"/>
</dbReference>
<dbReference type="GO" id="GO:1904680">
    <property type="term" value="F:peptide transmembrane transporter activity"/>
    <property type="evidence" value="ECO:0007669"/>
    <property type="project" value="TreeGrafter"/>
</dbReference>
<dbReference type="PROSITE" id="PS51257">
    <property type="entry name" value="PROKAR_LIPOPROTEIN"/>
    <property type="match status" value="1"/>
</dbReference>
<dbReference type="GO" id="GO:0015833">
    <property type="term" value="P:peptide transport"/>
    <property type="evidence" value="ECO:0007669"/>
    <property type="project" value="TreeGrafter"/>
</dbReference>
<dbReference type="InterPro" id="IPR006311">
    <property type="entry name" value="TAT_signal"/>
</dbReference>
<dbReference type="CDD" id="cd00995">
    <property type="entry name" value="PBP2_NikA_DppA_OppA_like"/>
    <property type="match status" value="1"/>
</dbReference>
<dbReference type="AlphaFoldDB" id="A0A7G6Y8V8"/>
<dbReference type="PROSITE" id="PS51318">
    <property type="entry name" value="TAT"/>
    <property type="match status" value="1"/>
</dbReference>
<accession>A0A7G6Y8V8</accession>
<dbReference type="PIRSF" id="PIRSF002741">
    <property type="entry name" value="MppA"/>
    <property type="match status" value="1"/>
</dbReference>
<feature type="signal peptide" evidence="2">
    <location>
        <begin position="1"/>
        <end position="25"/>
    </location>
</feature>
<gene>
    <name evidence="4" type="ORF">F1C12_07120</name>
</gene>
<dbReference type="KEGG" id="lse:F1C12_07120"/>
<feature type="domain" description="Solute-binding protein family 5" evidence="3">
    <location>
        <begin position="100"/>
        <end position="466"/>
    </location>
</feature>
<evidence type="ECO:0000313" key="4">
    <source>
        <dbReference type="EMBL" id="QNE34923.1"/>
    </source>
</evidence>
<evidence type="ECO:0000256" key="1">
    <source>
        <dbReference type="ARBA" id="ARBA00022729"/>
    </source>
</evidence>
<dbReference type="InterPro" id="IPR039424">
    <property type="entry name" value="SBP_5"/>
</dbReference>